<dbReference type="InterPro" id="IPR002156">
    <property type="entry name" value="RNaseH_domain"/>
</dbReference>
<dbReference type="PANTHER" id="PTHR10642">
    <property type="entry name" value="RIBONUCLEASE H1"/>
    <property type="match status" value="1"/>
</dbReference>
<evidence type="ECO:0000313" key="14">
    <source>
        <dbReference type="Proteomes" id="UP000179807"/>
    </source>
</evidence>
<evidence type="ECO:0000256" key="11">
    <source>
        <dbReference type="SAM" id="MobiDB-lite"/>
    </source>
</evidence>
<accession>A0A1J4KXF4</accession>
<dbReference type="AlphaFoldDB" id="A0A1J4KXF4"/>
<comment type="cofactor">
    <cofactor evidence="2">
        <name>Mg(2+)</name>
        <dbReference type="ChEBI" id="CHEBI:18420"/>
    </cofactor>
</comment>
<evidence type="ECO:0000256" key="8">
    <source>
        <dbReference type="ARBA" id="ARBA00022759"/>
    </source>
</evidence>
<comment type="caution">
    <text evidence="13">The sequence shown here is derived from an EMBL/GenBank/DDBJ whole genome shotgun (WGS) entry which is preliminary data.</text>
</comment>
<evidence type="ECO:0000259" key="12">
    <source>
        <dbReference type="PROSITE" id="PS50879"/>
    </source>
</evidence>
<comment type="similarity">
    <text evidence="3">Belongs to the RNase H family.</text>
</comment>
<feature type="region of interest" description="Disordered" evidence="11">
    <location>
        <begin position="164"/>
        <end position="200"/>
    </location>
</feature>
<dbReference type="Pfam" id="PF00075">
    <property type="entry name" value="RNase_H"/>
    <property type="match status" value="2"/>
</dbReference>
<dbReference type="GO" id="GO:0046872">
    <property type="term" value="F:metal ion binding"/>
    <property type="evidence" value="ECO:0007669"/>
    <property type="project" value="UniProtKB-KW"/>
</dbReference>
<evidence type="ECO:0000256" key="3">
    <source>
        <dbReference type="ARBA" id="ARBA00005300"/>
    </source>
</evidence>
<keyword evidence="7" id="KW-0479">Metal-binding</keyword>
<comment type="subunit">
    <text evidence="4">Monomer.</text>
</comment>
<dbReference type="CDD" id="cd09278">
    <property type="entry name" value="RNase_HI_prokaryote_like"/>
    <property type="match status" value="2"/>
</dbReference>
<feature type="domain" description="RNase H type-1" evidence="12">
    <location>
        <begin position="214"/>
        <end position="355"/>
    </location>
</feature>
<reference evidence="13" key="1">
    <citation type="submission" date="2016-10" db="EMBL/GenBank/DDBJ databases">
        <authorList>
            <person name="Benchimol M."/>
            <person name="Almeida L.G."/>
            <person name="Vasconcelos A.T."/>
            <person name="Perreira-Neves A."/>
            <person name="Rosa I.A."/>
            <person name="Tasca T."/>
            <person name="Bogo M.R."/>
            <person name="de Souza W."/>
        </authorList>
    </citation>
    <scope>NUCLEOTIDE SEQUENCE [LARGE SCALE GENOMIC DNA]</scope>
    <source>
        <strain evidence="13">K</strain>
    </source>
</reference>
<keyword evidence="10" id="KW-0460">Magnesium</keyword>
<dbReference type="PANTHER" id="PTHR10642:SF26">
    <property type="entry name" value="RIBONUCLEASE H1"/>
    <property type="match status" value="1"/>
</dbReference>
<name>A0A1J4KXF4_9EUKA</name>
<feature type="domain" description="RNase H type-1" evidence="12">
    <location>
        <begin position="17"/>
        <end position="158"/>
    </location>
</feature>
<evidence type="ECO:0000256" key="9">
    <source>
        <dbReference type="ARBA" id="ARBA00022801"/>
    </source>
</evidence>
<dbReference type="InterPro" id="IPR036397">
    <property type="entry name" value="RNaseH_sf"/>
</dbReference>
<proteinExistence type="inferred from homology"/>
<dbReference type="EC" id="3.1.26.4" evidence="5"/>
<dbReference type="Gene3D" id="3.30.420.10">
    <property type="entry name" value="Ribonuclease H-like superfamily/Ribonuclease H"/>
    <property type="match status" value="2"/>
</dbReference>
<keyword evidence="14" id="KW-1185">Reference proteome</keyword>
<gene>
    <name evidence="13" type="ORF">TRFO_43138</name>
</gene>
<dbReference type="InterPro" id="IPR050092">
    <property type="entry name" value="RNase_H"/>
</dbReference>
<evidence type="ECO:0000256" key="5">
    <source>
        <dbReference type="ARBA" id="ARBA00012180"/>
    </source>
</evidence>
<evidence type="ECO:0000256" key="4">
    <source>
        <dbReference type="ARBA" id="ARBA00011245"/>
    </source>
</evidence>
<evidence type="ECO:0000256" key="1">
    <source>
        <dbReference type="ARBA" id="ARBA00000077"/>
    </source>
</evidence>
<evidence type="ECO:0000256" key="7">
    <source>
        <dbReference type="ARBA" id="ARBA00022723"/>
    </source>
</evidence>
<dbReference type="VEuPathDB" id="TrichDB:TRFO_43138"/>
<dbReference type="EMBL" id="MLAK01000409">
    <property type="protein sequence ID" value="OHT14237.1"/>
    <property type="molecule type" value="Genomic_DNA"/>
</dbReference>
<evidence type="ECO:0000313" key="13">
    <source>
        <dbReference type="EMBL" id="OHT14237.1"/>
    </source>
</evidence>
<dbReference type="RefSeq" id="XP_068367373.1">
    <property type="nucleotide sequence ID" value="XM_068514646.1"/>
</dbReference>
<organism evidence="13 14">
    <name type="scientific">Tritrichomonas foetus</name>
    <dbReference type="NCBI Taxonomy" id="1144522"/>
    <lineage>
        <taxon>Eukaryota</taxon>
        <taxon>Metamonada</taxon>
        <taxon>Parabasalia</taxon>
        <taxon>Tritrichomonadida</taxon>
        <taxon>Tritrichomonadidae</taxon>
        <taxon>Tritrichomonas</taxon>
    </lineage>
</organism>
<keyword evidence="8" id="KW-0255">Endonuclease</keyword>
<dbReference type="NCBIfam" id="NF001236">
    <property type="entry name" value="PRK00203.1"/>
    <property type="match status" value="2"/>
</dbReference>
<protein>
    <recommendedName>
        <fullName evidence="5">ribonuclease H</fullName>
        <ecNumber evidence="5">3.1.26.4</ecNumber>
    </recommendedName>
</protein>
<dbReference type="GO" id="GO:0003676">
    <property type="term" value="F:nucleic acid binding"/>
    <property type="evidence" value="ECO:0007669"/>
    <property type="project" value="InterPro"/>
</dbReference>
<comment type="catalytic activity">
    <reaction evidence="1">
        <text>Endonucleolytic cleavage to 5'-phosphomonoester.</text>
        <dbReference type="EC" id="3.1.26.4"/>
    </reaction>
</comment>
<feature type="compositionally biased region" description="Basic and acidic residues" evidence="11">
    <location>
        <begin position="177"/>
        <end position="192"/>
    </location>
</feature>
<keyword evidence="6" id="KW-0540">Nuclease</keyword>
<dbReference type="OrthoDB" id="407198at2759"/>
<dbReference type="SUPFAM" id="SSF53098">
    <property type="entry name" value="Ribonuclease H-like"/>
    <property type="match status" value="2"/>
</dbReference>
<keyword evidence="9" id="KW-0378">Hydrolase</keyword>
<dbReference type="GO" id="GO:0004523">
    <property type="term" value="F:RNA-DNA hybrid ribonuclease activity"/>
    <property type="evidence" value="ECO:0007669"/>
    <property type="project" value="UniProtKB-EC"/>
</dbReference>
<dbReference type="HAMAP" id="MF_00042">
    <property type="entry name" value="RNase_H"/>
    <property type="match status" value="2"/>
</dbReference>
<dbReference type="GO" id="GO:0043137">
    <property type="term" value="P:DNA replication, removal of RNA primer"/>
    <property type="evidence" value="ECO:0007669"/>
    <property type="project" value="TreeGrafter"/>
</dbReference>
<dbReference type="PROSITE" id="PS50879">
    <property type="entry name" value="RNASE_H_1"/>
    <property type="match status" value="2"/>
</dbReference>
<dbReference type="InterPro" id="IPR022892">
    <property type="entry name" value="RNaseHI"/>
</dbReference>
<sequence>MNHSPIDPISFKSKLRFESPFHAYTDGACRGNPGPGGWGAIIIQGHLRTEISGYCADTTNNRMEMMAAIEVLSLLPPKTQITISTDSQYLKQGIQAWILNWKRNGWKLKSGGPVKNSELWQRLDKLSSERFVEWQWVKGHHGIPLNERADELATTAIRNKKGCQYHDSESITSLPTEKSKAVQKERDVKPPREAPPPKNCQTVNKETFLEHHRPNERTYIFTDGACSGNPGPGGWGAVIQQGEYEFLLSGGEFKTSNNRMEMKAMIEACLSLPKMSVITLTTDSMYLKDGVTKWMANWKKNGWQTSQGTPVKNQDLWNQIDDIKSSYQISWEWVKGHNNHHQNERCDALAVAAIPQ</sequence>
<dbReference type="GeneID" id="94849350"/>
<dbReference type="InterPro" id="IPR012337">
    <property type="entry name" value="RNaseH-like_sf"/>
</dbReference>
<evidence type="ECO:0000256" key="6">
    <source>
        <dbReference type="ARBA" id="ARBA00022722"/>
    </source>
</evidence>
<evidence type="ECO:0000256" key="2">
    <source>
        <dbReference type="ARBA" id="ARBA00001946"/>
    </source>
</evidence>
<dbReference type="Proteomes" id="UP000179807">
    <property type="component" value="Unassembled WGS sequence"/>
</dbReference>
<evidence type="ECO:0000256" key="10">
    <source>
        <dbReference type="ARBA" id="ARBA00022842"/>
    </source>
</evidence>